<dbReference type="InterPro" id="IPR020781">
    <property type="entry name" value="ATPase_OSCP/d_CS"/>
</dbReference>
<evidence type="ECO:0000256" key="1">
    <source>
        <dbReference type="ARBA" id="ARBA00004370"/>
    </source>
</evidence>
<keyword evidence="10" id="KW-1185">Reference proteome</keyword>
<keyword evidence="4 8" id="KW-0406">Ion transport</keyword>
<dbReference type="PROSITE" id="PS00389">
    <property type="entry name" value="ATPASE_DELTA"/>
    <property type="match status" value="1"/>
</dbReference>
<dbReference type="GO" id="GO:0045259">
    <property type="term" value="C:proton-transporting ATP synthase complex"/>
    <property type="evidence" value="ECO:0007669"/>
    <property type="project" value="UniProtKB-KW"/>
</dbReference>
<dbReference type="Proteomes" id="UP000603912">
    <property type="component" value="Unassembled WGS sequence"/>
</dbReference>
<sequence>MAQENTIVSGVAGRYAAALFELAHEANAIDSVGGELDRFDAAIRQNPDMERFVRSPVFSAEDQEKAMGPILANLQISGLSANFLKLVAAKRRLFAVHDMVRAYRTLADKQKGVVRAQVTVAEQPSEKVLGDIKQALKDVAGEMVEVDVKVDPAIIGGIVVKLGSKMVDASLRTKLNGIRTAMKEVG</sequence>
<evidence type="ECO:0000256" key="3">
    <source>
        <dbReference type="ARBA" id="ARBA00022781"/>
    </source>
</evidence>
<keyword evidence="6 8" id="KW-0139">CF(1)</keyword>
<keyword evidence="2 8" id="KW-0813">Transport</keyword>
<dbReference type="EMBL" id="BMES01000003">
    <property type="protein sequence ID" value="GGH31445.1"/>
    <property type="molecule type" value="Genomic_DNA"/>
</dbReference>
<dbReference type="PANTHER" id="PTHR11910">
    <property type="entry name" value="ATP SYNTHASE DELTA CHAIN"/>
    <property type="match status" value="1"/>
</dbReference>
<reference evidence="9" key="1">
    <citation type="journal article" date="2014" name="Int. J. Syst. Evol. Microbiol.">
        <title>Complete genome sequence of Corynebacterium casei LMG S-19264T (=DSM 44701T), isolated from a smear-ripened cheese.</title>
        <authorList>
            <consortium name="US DOE Joint Genome Institute (JGI-PGF)"/>
            <person name="Walter F."/>
            <person name="Albersmeier A."/>
            <person name="Kalinowski J."/>
            <person name="Ruckert C."/>
        </authorList>
    </citation>
    <scope>NUCLEOTIDE SEQUENCE</scope>
    <source>
        <strain evidence="9">CGMCC 1.12214</strain>
    </source>
</reference>
<evidence type="ECO:0000313" key="10">
    <source>
        <dbReference type="Proteomes" id="UP000603912"/>
    </source>
</evidence>
<evidence type="ECO:0000256" key="8">
    <source>
        <dbReference type="HAMAP-Rule" id="MF_01416"/>
    </source>
</evidence>
<evidence type="ECO:0000256" key="4">
    <source>
        <dbReference type="ARBA" id="ARBA00023065"/>
    </source>
</evidence>
<keyword evidence="3 8" id="KW-0375">Hydrogen ion transport</keyword>
<comment type="subcellular location">
    <subcellularLocation>
        <location evidence="8">Cell membrane</location>
        <topology evidence="8">Peripheral membrane protein</topology>
    </subcellularLocation>
    <subcellularLocation>
        <location evidence="1">Membrane</location>
    </subcellularLocation>
</comment>
<evidence type="ECO:0000256" key="2">
    <source>
        <dbReference type="ARBA" id="ARBA00022448"/>
    </source>
</evidence>
<proteinExistence type="inferred from homology"/>
<dbReference type="NCBIfam" id="NF004406">
    <property type="entry name" value="PRK05758.3-2"/>
    <property type="match status" value="1"/>
</dbReference>
<dbReference type="NCBIfam" id="TIGR01145">
    <property type="entry name" value="ATP_synt_delta"/>
    <property type="match status" value="1"/>
</dbReference>
<comment type="function">
    <text evidence="8">F(1)F(0) ATP synthase produces ATP from ADP in the presence of a proton or sodium gradient. F-type ATPases consist of two structural domains, F(1) containing the extramembraneous catalytic core and F(0) containing the membrane proton channel, linked together by a central stalk and a peripheral stalk. During catalysis, ATP synthesis in the catalytic domain of F(1) is coupled via a rotary mechanism of the central stalk subunits to proton translocation.</text>
</comment>
<evidence type="ECO:0000256" key="5">
    <source>
        <dbReference type="ARBA" id="ARBA00023136"/>
    </source>
</evidence>
<comment type="caution">
    <text evidence="9">The sequence shown here is derived from an EMBL/GenBank/DDBJ whole genome shotgun (WGS) entry which is preliminary data.</text>
</comment>
<comment type="similarity">
    <text evidence="8">Belongs to the ATPase delta chain family.</text>
</comment>
<dbReference type="InterPro" id="IPR026015">
    <property type="entry name" value="ATP_synth_OSCP/delta_N_sf"/>
</dbReference>
<dbReference type="SUPFAM" id="SSF47928">
    <property type="entry name" value="N-terminal domain of the delta subunit of the F1F0-ATP synthase"/>
    <property type="match status" value="1"/>
</dbReference>
<dbReference type="Pfam" id="PF00213">
    <property type="entry name" value="OSCP"/>
    <property type="match status" value="1"/>
</dbReference>
<evidence type="ECO:0000313" key="9">
    <source>
        <dbReference type="EMBL" id="GGH31445.1"/>
    </source>
</evidence>
<evidence type="ECO:0000256" key="6">
    <source>
        <dbReference type="ARBA" id="ARBA00023196"/>
    </source>
</evidence>
<organism evidence="9 10">
    <name type="scientific">Alsobacter metallidurans</name>
    <dbReference type="NCBI Taxonomy" id="340221"/>
    <lineage>
        <taxon>Bacteria</taxon>
        <taxon>Pseudomonadati</taxon>
        <taxon>Pseudomonadota</taxon>
        <taxon>Alphaproteobacteria</taxon>
        <taxon>Hyphomicrobiales</taxon>
        <taxon>Alsobacteraceae</taxon>
        <taxon>Alsobacter</taxon>
    </lineage>
</organism>
<evidence type="ECO:0000256" key="7">
    <source>
        <dbReference type="ARBA" id="ARBA00023310"/>
    </source>
</evidence>
<dbReference type="RefSeq" id="WP_188519836.1">
    <property type="nucleotide sequence ID" value="NZ_BMES01000003.1"/>
</dbReference>
<keyword evidence="8" id="KW-1003">Cell membrane</keyword>
<accession>A0A917MJF1</accession>
<dbReference type="AlphaFoldDB" id="A0A917MJF1"/>
<reference evidence="9" key="2">
    <citation type="submission" date="2020-09" db="EMBL/GenBank/DDBJ databases">
        <authorList>
            <person name="Sun Q."/>
            <person name="Zhou Y."/>
        </authorList>
    </citation>
    <scope>NUCLEOTIDE SEQUENCE</scope>
    <source>
        <strain evidence="9">CGMCC 1.12214</strain>
    </source>
</reference>
<dbReference type="HAMAP" id="MF_01416">
    <property type="entry name" value="ATP_synth_delta_bact"/>
    <property type="match status" value="1"/>
</dbReference>
<dbReference type="PRINTS" id="PR00125">
    <property type="entry name" value="ATPASEDELTA"/>
</dbReference>
<name>A0A917MJF1_9HYPH</name>
<dbReference type="GO" id="GO:0046933">
    <property type="term" value="F:proton-transporting ATP synthase activity, rotational mechanism"/>
    <property type="evidence" value="ECO:0007669"/>
    <property type="project" value="UniProtKB-UniRule"/>
</dbReference>
<keyword evidence="5 8" id="KW-0472">Membrane</keyword>
<gene>
    <name evidence="8 9" type="primary">atpH</name>
    <name evidence="9" type="ORF">GCM10007036_42630</name>
</gene>
<dbReference type="GO" id="GO:0005886">
    <property type="term" value="C:plasma membrane"/>
    <property type="evidence" value="ECO:0007669"/>
    <property type="project" value="UniProtKB-SubCell"/>
</dbReference>
<protein>
    <recommendedName>
        <fullName evidence="8">ATP synthase subunit delta</fullName>
    </recommendedName>
    <alternativeName>
        <fullName evidence="8">ATP synthase F(1) sector subunit delta</fullName>
    </alternativeName>
    <alternativeName>
        <fullName evidence="8">F-type ATPase subunit delta</fullName>
        <shortName evidence="8">F-ATPase subunit delta</shortName>
    </alternativeName>
</protein>
<comment type="function">
    <text evidence="8">This protein is part of the stalk that links CF(0) to CF(1). It either transmits conformational changes from CF(0) to CF(1) or is implicated in proton conduction.</text>
</comment>
<dbReference type="Gene3D" id="1.10.520.20">
    <property type="entry name" value="N-terminal domain of the delta subunit of the F1F0-ATP synthase"/>
    <property type="match status" value="1"/>
</dbReference>
<keyword evidence="7 8" id="KW-0066">ATP synthesis</keyword>
<dbReference type="InterPro" id="IPR000711">
    <property type="entry name" value="ATPase_OSCP/dsu"/>
</dbReference>